<name>A0ABX1N1H2_9RHOO</name>
<reference evidence="2" key="1">
    <citation type="submission" date="2019-12" db="EMBL/GenBank/DDBJ databases">
        <title>Comparative genomics gives insights into the taxonomy of the Azoarcus-Aromatoleum group and reveals separate origins of nif in the plant-associated Azoarcus and non-plant-associated Aromatoleum sub-groups.</title>
        <authorList>
            <person name="Lafos M."/>
            <person name="Maluk M."/>
            <person name="Batista M."/>
            <person name="Junghare M."/>
            <person name="Carmona M."/>
            <person name="Faoro H."/>
            <person name="Cruz L.M."/>
            <person name="Battistoni F."/>
            <person name="De Souza E."/>
            <person name="Pedrosa F."/>
            <person name="Chen W.-M."/>
            <person name="Poole P.S."/>
            <person name="Dixon R.A."/>
            <person name="James E.K."/>
        </authorList>
    </citation>
    <scope>NUCLEOTIDE SEQUENCE</scope>
    <source>
        <strain evidence="2">U120</strain>
    </source>
</reference>
<evidence type="ECO:0000313" key="2">
    <source>
        <dbReference type="EMBL" id="NMF92669.1"/>
    </source>
</evidence>
<comment type="caution">
    <text evidence="2">The sequence shown here is derived from an EMBL/GenBank/DDBJ whole genome shotgun (WGS) entry which is preliminary data.</text>
</comment>
<sequence length="262" mass="28578">MLRETRMKRVLPLCRRVAHSIGRIVPACLLAFAAEIFPSPLLSQTPAPFSAAEPDTPPPAPWRHQPLPRVERQNRFDLVEDDGRTVLRVRSEAAASTLAQPLDVDPAETPVLEWRWKVSRPVAGSDFSHKSGDDYAARVYVLFDYPVERLSLADRAKITLGRALYGADLPAAALAYVWGTAQPAGAIGPNPYTDRVRMVVVDSGAAHAGQWVSVRRNVAADFRAAFGEAAPRIVGVAVSADTDNTGERVTTLFGDLRFVADR</sequence>
<feature type="region of interest" description="Disordered" evidence="1">
    <location>
        <begin position="47"/>
        <end position="66"/>
    </location>
</feature>
<gene>
    <name evidence="2" type="ORF">GO608_04920</name>
</gene>
<protein>
    <submittedName>
        <fullName evidence="2">DUF3047 domain-containing protein</fullName>
    </submittedName>
</protein>
<dbReference type="InterPro" id="IPR021409">
    <property type="entry name" value="DUF3047"/>
</dbReference>
<dbReference type="Pfam" id="PF11249">
    <property type="entry name" value="DUF3047"/>
    <property type="match status" value="1"/>
</dbReference>
<accession>A0ABX1N1H2</accession>
<evidence type="ECO:0000256" key="1">
    <source>
        <dbReference type="SAM" id="MobiDB-lite"/>
    </source>
</evidence>
<organism evidence="2 3">
    <name type="scientific">Aromatoleum buckelii</name>
    <dbReference type="NCBI Taxonomy" id="200254"/>
    <lineage>
        <taxon>Bacteria</taxon>
        <taxon>Pseudomonadati</taxon>
        <taxon>Pseudomonadota</taxon>
        <taxon>Betaproteobacteria</taxon>
        <taxon>Rhodocyclales</taxon>
        <taxon>Rhodocyclaceae</taxon>
        <taxon>Aromatoleum</taxon>
    </lineage>
</organism>
<dbReference type="Proteomes" id="UP000601990">
    <property type="component" value="Unassembled WGS sequence"/>
</dbReference>
<proteinExistence type="predicted"/>
<dbReference type="EMBL" id="WTVH01000006">
    <property type="protein sequence ID" value="NMF92669.1"/>
    <property type="molecule type" value="Genomic_DNA"/>
</dbReference>
<keyword evidence="3" id="KW-1185">Reference proteome</keyword>
<evidence type="ECO:0000313" key="3">
    <source>
        <dbReference type="Proteomes" id="UP000601990"/>
    </source>
</evidence>